<evidence type="ECO:0000313" key="1">
    <source>
        <dbReference type="EMBL" id="ERJ66899.1"/>
    </source>
</evidence>
<reference evidence="1 2" key="1">
    <citation type="submission" date="2013-06" db="EMBL/GenBank/DDBJ databases">
        <authorList>
            <person name="Weinstock G."/>
            <person name="Sodergren E."/>
            <person name="Lobos E.A."/>
            <person name="Fulton L."/>
            <person name="Fulton R."/>
            <person name="Courtney L."/>
            <person name="Fronick C."/>
            <person name="O'Laughlin M."/>
            <person name="Godfrey J."/>
            <person name="Wilson R.M."/>
            <person name="Miner T."/>
            <person name="Farmer C."/>
            <person name="Delehaunty K."/>
            <person name="Cordes M."/>
            <person name="Minx P."/>
            <person name="Tomlinson C."/>
            <person name="Chen J."/>
            <person name="Wollam A."/>
            <person name="Pepin K.H."/>
            <person name="Bhonagiri V."/>
            <person name="Zhang X."/>
            <person name="Warren W."/>
            <person name="Mitreva M."/>
            <person name="Mardis E.R."/>
            <person name="Wilson R.K."/>
        </authorList>
    </citation>
    <scope>NUCLEOTIDE SEQUENCE [LARGE SCALE GENOMIC DNA]</scope>
    <source>
        <strain evidence="1 2">F0570</strain>
    </source>
</reference>
<dbReference type="AlphaFoldDB" id="A0A0E2M635"/>
<gene>
    <name evidence="1" type="ORF">HMPREF1555_00938</name>
</gene>
<protein>
    <recommendedName>
        <fullName evidence="3">Integrase</fullName>
    </recommendedName>
</protein>
<evidence type="ECO:0000313" key="2">
    <source>
        <dbReference type="Proteomes" id="UP000016630"/>
    </source>
</evidence>
<proteinExistence type="predicted"/>
<name>A0A0E2M635_PORGN</name>
<organism evidence="1 2">
    <name type="scientific">Porphyromonas gingivalis F0570</name>
    <dbReference type="NCBI Taxonomy" id="1227271"/>
    <lineage>
        <taxon>Bacteria</taxon>
        <taxon>Pseudomonadati</taxon>
        <taxon>Bacteroidota</taxon>
        <taxon>Bacteroidia</taxon>
        <taxon>Bacteroidales</taxon>
        <taxon>Porphyromonadaceae</taxon>
        <taxon>Porphyromonas</taxon>
    </lineage>
</organism>
<dbReference type="HOGENOM" id="CLU_197542_0_0_10"/>
<comment type="caution">
    <text evidence="1">The sequence shown here is derived from an EMBL/GenBank/DDBJ whole genome shotgun (WGS) entry which is preliminary data.</text>
</comment>
<dbReference type="Proteomes" id="UP000016630">
    <property type="component" value="Unassembled WGS sequence"/>
</dbReference>
<accession>A0A0E2M635</accession>
<dbReference type="EMBL" id="AWUW01000067">
    <property type="protein sequence ID" value="ERJ66899.1"/>
    <property type="molecule type" value="Genomic_DNA"/>
</dbReference>
<evidence type="ECO:0008006" key="3">
    <source>
        <dbReference type="Google" id="ProtNLM"/>
    </source>
</evidence>
<sequence>MTHRLLRYSIAASGIQKHIAYCCFHHTFAILQLAASTGIYTGSKMLTRKNAPQSNSIATD</sequence>